<dbReference type="FunFam" id="3.30.70.330:FF:000086">
    <property type="entry name" value="Putative Cytoplasmic polyadenylation element-binding protein 1"/>
    <property type="match status" value="1"/>
</dbReference>
<dbReference type="GO" id="GO:0000900">
    <property type="term" value="F:mRNA regulatory element binding translation repressor activity"/>
    <property type="evidence" value="ECO:0007669"/>
    <property type="project" value="TreeGrafter"/>
</dbReference>
<dbReference type="InterPro" id="IPR000504">
    <property type="entry name" value="RRM_dom"/>
</dbReference>
<dbReference type="CDD" id="cd19757">
    <property type="entry name" value="Bbox1"/>
    <property type="match status" value="1"/>
</dbReference>
<proteinExistence type="inferred from homology"/>
<keyword evidence="4 5" id="KW-0694">RNA-binding</keyword>
<dbReference type="GO" id="GO:2000766">
    <property type="term" value="P:negative regulation of cytoplasmic translation"/>
    <property type="evidence" value="ECO:0007669"/>
    <property type="project" value="TreeGrafter"/>
</dbReference>
<dbReference type="CDD" id="cd12725">
    <property type="entry name" value="RRM2_CPEB1"/>
    <property type="match status" value="1"/>
</dbReference>
<dbReference type="InterPro" id="IPR012677">
    <property type="entry name" value="Nucleotide-bd_a/b_plait_sf"/>
</dbReference>
<dbReference type="SMART" id="SM00360">
    <property type="entry name" value="RRM"/>
    <property type="match status" value="2"/>
</dbReference>
<sequence length="742" mass="81736">MPSLQQITIKDCISSDMDRNLTGSDILHKHSINSLLEQNGEIINRGLASPNEGKSSISSFDLFSPNSGNPSSYHLTRQNNNSFSSSQSSGSSEFYSTRQSQHSNGSSNNSNNNHLLALGRGSVNSSNMNNLSKNQAVPYTSNNTSGGTVTSNGISCNGNQMQSTKAADFQFDNRNYSSNNTGHGTNSNNGQQQMKVMSRNHLTLDCTPASPRNFASSPLFGHNFNSSYDSNFSIPSSYNNQFHHRSSSPFPDYSNGNAIDNMNMFPNMDNHNLLDLMNCLNLNQSSGYQQQTPQPQTSTPFGSVGSGGSGCTSPMSPNEFDRMQNYQKLNTLRLLQHQQAQAQTQAQTRAQLSPLHGFNPLTLNHLMNGGLSQYKNWQIPSTPRTPTTPSEGGLDQYAKLNRNSAALHVPSCTWSGVLPIRSHRIMTYSPKVFLGGIPWDISEQSLVQIFKQFGPIRVEWPGKEQQASQPKGYVYIIFESEKQVKALLHACNQSDYNSSTGSINSDNSFSTSGKYYFKLSSKRIKAKDVEVIPWVIADSTYVKSPSQKLDPTKTVFVGALHGKLTAEGLAKVMNDLFDGVVYAGIDTDKHKYPIGSGRVTFNSTRSYMKAVSAAFIEIKTSKFTKKVQVDPYLEDSLCSACGVQQGPYYCRELICFRYFCRSCWAIQHNNDPAICNHKPLTRNSKSTQIIGVGPQQMATTPTSPSTPNSLSNPLSGSNNFFGTVWTIFILTCTKKTFTPQNR</sequence>
<dbReference type="InterPro" id="IPR038446">
    <property type="entry name" value="CEBP_ZZ_sf"/>
</dbReference>
<dbReference type="GO" id="GO:0008135">
    <property type="term" value="F:translation factor activity, RNA binding"/>
    <property type="evidence" value="ECO:0007669"/>
    <property type="project" value="TreeGrafter"/>
</dbReference>
<dbReference type="AlphaFoldDB" id="A0A336M2K5"/>
<comment type="similarity">
    <text evidence="1">Belongs to the RRM CPEB family.</text>
</comment>
<dbReference type="EMBL" id="UFQT01000265">
    <property type="protein sequence ID" value="SSX22607.1"/>
    <property type="molecule type" value="Genomic_DNA"/>
</dbReference>
<protein>
    <submittedName>
        <fullName evidence="8">CSON007073 protein</fullName>
    </submittedName>
</protein>
<dbReference type="InterPro" id="IPR034819">
    <property type="entry name" value="CPEB"/>
</dbReference>
<dbReference type="PANTHER" id="PTHR12566">
    <property type="entry name" value="CYTOPLASMIC POLYADENYLATION ELEMENT BINDING PROTEIN CPEB"/>
    <property type="match status" value="1"/>
</dbReference>
<dbReference type="GO" id="GO:0005634">
    <property type="term" value="C:nucleus"/>
    <property type="evidence" value="ECO:0007669"/>
    <property type="project" value="TreeGrafter"/>
</dbReference>
<evidence type="ECO:0000256" key="1">
    <source>
        <dbReference type="ARBA" id="ARBA00010347"/>
    </source>
</evidence>
<feature type="compositionally biased region" description="Low complexity" evidence="6">
    <location>
        <begin position="103"/>
        <end position="113"/>
    </location>
</feature>
<dbReference type="Pfam" id="PF16366">
    <property type="entry name" value="CEBP_ZZ"/>
    <property type="match status" value="1"/>
</dbReference>
<dbReference type="PANTHER" id="PTHR12566:SF9">
    <property type="entry name" value="CYTOPLASMIC POLYADENYLATION ELEMENT-BINDING PROTEIN 1"/>
    <property type="match status" value="1"/>
</dbReference>
<dbReference type="PROSITE" id="PS50102">
    <property type="entry name" value="RRM"/>
    <property type="match status" value="1"/>
</dbReference>
<dbReference type="Pfam" id="PF16367">
    <property type="entry name" value="RRM_7"/>
    <property type="match status" value="1"/>
</dbReference>
<evidence type="ECO:0000259" key="7">
    <source>
        <dbReference type="PROSITE" id="PS50102"/>
    </source>
</evidence>
<evidence type="ECO:0000256" key="3">
    <source>
        <dbReference type="ARBA" id="ARBA00022845"/>
    </source>
</evidence>
<dbReference type="SUPFAM" id="SSF54928">
    <property type="entry name" value="RNA-binding domain, RBD"/>
    <property type="match status" value="1"/>
</dbReference>
<dbReference type="FunFam" id="3.30.70.330:FF:000054">
    <property type="entry name" value="Cytoplasmic polyadenylation element-binding protein 1"/>
    <property type="match status" value="1"/>
</dbReference>
<dbReference type="Gene3D" id="3.30.70.330">
    <property type="match status" value="2"/>
</dbReference>
<gene>
    <name evidence="8" type="primary">CSON007073</name>
</gene>
<dbReference type="GO" id="GO:0045202">
    <property type="term" value="C:synapse"/>
    <property type="evidence" value="ECO:0007669"/>
    <property type="project" value="TreeGrafter"/>
</dbReference>
<dbReference type="GO" id="GO:0043022">
    <property type="term" value="F:ribosome binding"/>
    <property type="evidence" value="ECO:0007669"/>
    <property type="project" value="TreeGrafter"/>
</dbReference>
<dbReference type="InterPro" id="IPR035979">
    <property type="entry name" value="RBD_domain_sf"/>
</dbReference>
<accession>A0A336M2K5</accession>
<evidence type="ECO:0000256" key="2">
    <source>
        <dbReference type="ARBA" id="ARBA00022737"/>
    </source>
</evidence>
<name>A0A336M2K5_CULSO</name>
<feature type="domain" description="RRM" evidence="7">
    <location>
        <begin position="430"/>
        <end position="531"/>
    </location>
</feature>
<dbReference type="Gene3D" id="4.10.640.40">
    <property type="entry name" value="Cytoplasmic polyadenylation element-binding protein, ZZ domain"/>
    <property type="match status" value="1"/>
</dbReference>
<evidence type="ECO:0000313" key="8">
    <source>
        <dbReference type="EMBL" id="SSX22607.1"/>
    </source>
</evidence>
<evidence type="ECO:0000256" key="6">
    <source>
        <dbReference type="SAM" id="MobiDB-lite"/>
    </source>
</evidence>
<reference evidence="8" key="1">
    <citation type="submission" date="2018-07" db="EMBL/GenBank/DDBJ databases">
        <authorList>
            <person name="Quirk P.G."/>
            <person name="Krulwich T.A."/>
        </authorList>
    </citation>
    <scope>NUCLEOTIDE SEQUENCE</scope>
</reference>
<feature type="compositionally biased region" description="Low complexity" evidence="6">
    <location>
        <begin position="82"/>
        <end position="96"/>
    </location>
</feature>
<keyword evidence="3" id="KW-0810">Translation regulation</keyword>
<feature type="compositionally biased region" description="Polar residues" evidence="6">
    <location>
        <begin position="68"/>
        <end position="81"/>
    </location>
</feature>
<evidence type="ECO:0000256" key="5">
    <source>
        <dbReference type="PROSITE-ProRule" id="PRU00176"/>
    </source>
</evidence>
<dbReference type="GO" id="GO:0043005">
    <property type="term" value="C:neuron projection"/>
    <property type="evidence" value="ECO:0007669"/>
    <property type="project" value="TreeGrafter"/>
</dbReference>
<dbReference type="InterPro" id="IPR034977">
    <property type="entry name" value="CPEB1_RRM1"/>
</dbReference>
<keyword evidence="2" id="KW-0677">Repeat</keyword>
<dbReference type="VEuPathDB" id="VectorBase:CSON007073"/>
<dbReference type="GO" id="GO:0005737">
    <property type="term" value="C:cytoplasm"/>
    <property type="evidence" value="ECO:0007669"/>
    <property type="project" value="TreeGrafter"/>
</dbReference>
<organism evidence="8">
    <name type="scientific">Culicoides sonorensis</name>
    <name type="common">Biting midge</name>
    <dbReference type="NCBI Taxonomy" id="179676"/>
    <lineage>
        <taxon>Eukaryota</taxon>
        <taxon>Metazoa</taxon>
        <taxon>Ecdysozoa</taxon>
        <taxon>Arthropoda</taxon>
        <taxon>Hexapoda</taxon>
        <taxon>Insecta</taxon>
        <taxon>Pterygota</taxon>
        <taxon>Neoptera</taxon>
        <taxon>Endopterygota</taxon>
        <taxon>Diptera</taxon>
        <taxon>Nematocera</taxon>
        <taxon>Chironomoidea</taxon>
        <taxon>Ceratopogonidae</taxon>
        <taxon>Ceratopogoninae</taxon>
        <taxon>Culicoides</taxon>
        <taxon>Monoculicoides</taxon>
    </lineage>
</organism>
<dbReference type="GO" id="GO:0003730">
    <property type="term" value="F:mRNA 3'-UTR binding"/>
    <property type="evidence" value="ECO:0007669"/>
    <property type="project" value="InterPro"/>
</dbReference>
<feature type="compositionally biased region" description="Low complexity" evidence="6">
    <location>
        <begin position="285"/>
        <end position="303"/>
    </location>
</feature>
<feature type="compositionally biased region" description="Polar residues" evidence="6">
    <location>
        <begin position="122"/>
        <end position="139"/>
    </location>
</feature>
<evidence type="ECO:0000256" key="4">
    <source>
        <dbReference type="ARBA" id="ARBA00022884"/>
    </source>
</evidence>
<dbReference type="CDD" id="cd12723">
    <property type="entry name" value="RRM1_CPEB1"/>
    <property type="match status" value="1"/>
</dbReference>
<feature type="region of interest" description="Disordered" evidence="6">
    <location>
        <begin position="285"/>
        <end position="320"/>
    </location>
</feature>
<dbReference type="InterPro" id="IPR032296">
    <property type="entry name" value="CEBP_ZZ"/>
</dbReference>
<feature type="region of interest" description="Disordered" evidence="6">
    <location>
        <begin position="68"/>
        <end position="144"/>
    </location>
</feature>